<dbReference type="InterPro" id="IPR003599">
    <property type="entry name" value="Ig_sub"/>
</dbReference>
<dbReference type="SUPFAM" id="SSF48726">
    <property type="entry name" value="Immunoglobulin"/>
    <property type="match status" value="3"/>
</dbReference>
<evidence type="ECO:0000256" key="2">
    <source>
        <dbReference type="ARBA" id="ARBA00004496"/>
    </source>
</evidence>
<comment type="similarity">
    <text evidence="3">Belongs to the interleukin-1 receptor family.</text>
</comment>
<evidence type="ECO:0000256" key="4">
    <source>
        <dbReference type="ARBA" id="ARBA00022475"/>
    </source>
</evidence>
<keyword evidence="15" id="KW-0325">Glycoprotein</keyword>
<dbReference type="PRINTS" id="PR01536">
    <property type="entry name" value="INTRLKN1R12F"/>
</dbReference>
<sequence length="702" mass="79101">MGGVCAGRRCSNGYIPPHHQGQSLLVPSLMWCQEGAGIGITNEEPIMFDGARVTKEEDNIWFRPAEVDDSGLYSCVLRNSSYCVKVAMSLDVLQNDSAPCYNSQLRFSERAELSKSKTISCPDIELYTTPGECELQEWRASVRLQETSLVFESVQEDDSGNYTCELQLDRFLVRRTTHLSITAPLTDKPPRLLFPAENKLITMEMQLGSVVNLTCWAWFGYSDMSPVLYWLKGDRFIEDMDQTRIRESEMRLVQEHLGEKEVAVSLTIDFLEEEDLGNYSCYAENAVGKRYASVIITRRELMYTVELAGGLGAVLLVLGLLLSLYKCCKLDILLCYRQYFGSEEPDMEDKDYDAYLSYSKAEPQWGEELEEEENFAVHILPEVLERHYGYKLFIPDRDLIPTGSLSVEDDSHLLRAYIEDVARCVDQSRRLIIVLTPGYVLRRGWSVFELEARLRNMLASGDIKVILIECAPLRGLINYQEVEALKQGIKALSVLHWTGEASSKPSSRFWKSLRLEMPFRRPPPRPSLARRQPLDASEAGPFADLRGVSAVSMATAAAPAVVATATSAAPPDLRSSSLTSLRGVGAVERYHATLLRQKNPYQPQAPANLTQHRNYEVPYEVPALTRTGTLPPQHTYCNIPLTLLNGQHTHTHTHGHSHNTHNTHTLGKGRPQRQRSLDQPYANHHAILPLLPRETSVSSVIW</sequence>
<name>A0AAV6HBW3_9TELE</name>
<feature type="transmembrane region" description="Helical" evidence="18">
    <location>
        <begin position="301"/>
        <end position="325"/>
    </location>
</feature>
<dbReference type="Proteomes" id="UP000823561">
    <property type="component" value="Chromosome 3"/>
</dbReference>
<keyword evidence="5" id="KW-0963">Cytoplasm</keyword>
<dbReference type="SMART" id="SM00409">
    <property type="entry name" value="IG"/>
    <property type="match status" value="2"/>
</dbReference>
<dbReference type="CDD" id="cd00096">
    <property type="entry name" value="Ig"/>
    <property type="match status" value="1"/>
</dbReference>
<dbReference type="AlphaFoldDB" id="A0AAV6HBW3"/>
<comment type="subcellular location">
    <subcellularLocation>
        <location evidence="1">Cell membrane</location>
        <topology evidence="1">Single-pass type I membrane protein</topology>
    </subcellularLocation>
    <subcellularLocation>
        <location evidence="2">Cytoplasm</location>
    </subcellularLocation>
</comment>
<proteinExistence type="inferred from homology"/>
<comment type="caution">
    <text evidence="21">The sequence shown here is derived from an EMBL/GenBank/DDBJ whole genome shotgun (WGS) entry which is preliminary data.</text>
</comment>
<feature type="domain" description="Ig-like" evidence="20">
    <location>
        <begin position="190"/>
        <end position="297"/>
    </location>
</feature>
<dbReference type="GO" id="GO:0004908">
    <property type="term" value="F:interleukin-1 receptor activity"/>
    <property type="evidence" value="ECO:0007669"/>
    <property type="project" value="InterPro"/>
</dbReference>
<keyword evidence="14" id="KW-0675">Receptor</keyword>
<keyword evidence="9" id="KW-0378">Hydrolase</keyword>
<evidence type="ECO:0000256" key="12">
    <source>
        <dbReference type="ARBA" id="ARBA00023136"/>
    </source>
</evidence>
<gene>
    <name evidence="21" type="ORF">AALO_G00036620</name>
</gene>
<protein>
    <submittedName>
        <fullName evidence="21">Uncharacterized protein</fullName>
    </submittedName>
</protein>
<dbReference type="SMART" id="SM00255">
    <property type="entry name" value="TIR"/>
    <property type="match status" value="1"/>
</dbReference>
<dbReference type="InterPro" id="IPR004074">
    <property type="entry name" value="IL-1_rcpt_I/II-typ"/>
</dbReference>
<dbReference type="SUPFAM" id="SSF52200">
    <property type="entry name" value="Toll/Interleukin receptor TIR domain"/>
    <property type="match status" value="1"/>
</dbReference>
<evidence type="ECO:0000259" key="19">
    <source>
        <dbReference type="PROSITE" id="PS50104"/>
    </source>
</evidence>
<keyword evidence="13" id="KW-1015">Disulfide bond</keyword>
<evidence type="ECO:0000256" key="7">
    <source>
        <dbReference type="ARBA" id="ARBA00022729"/>
    </source>
</evidence>
<dbReference type="PANTHER" id="PTHR11890:SF22">
    <property type="entry name" value="INTERLEUKIN-1 RECEPTOR ACCESSORY PROTEIN-LIKE 1"/>
    <property type="match status" value="1"/>
</dbReference>
<dbReference type="GO" id="GO:0005737">
    <property type="term" value="C:cytoplasm"/>
    <property type="evidence" value="ECO:0007669"/>
    <property type="project" value="UniProtKB-SubCell"/>
</dbReference>
<dbReference type="InterPro" id="IPR013783">
    <property type="entry name" value="Ig-like_fold"/>
</dbReference>
<evidence type="ECO:0000256" key="6">
    <source>
        <dbReference type="ARBA" id="ARBA00022692"/>
    </source>
</evidence>
<keyword evidence="22" id="KW-1185">Reference proteome</keyword>
<feature type="domain" description="TIR" evidence="19">
    <location>
        <begin position="350"/>
        <end position="517"/>
    </location>
</feature>
<organism evidence="21 22">
    <name type="scientific">Alosa alosa</name>
    <name type="common">allis shad</name>
    <dbReference type="NCBI Taxonomy" id="278164"/>
    <lineage>
        <taxon>Eukaryota</taxon>
        <taxon>Metazoa</taxon>
        <taxon>Chordata</taxon>
        <taxon>Craniata</taxon>
        <taxon>Vertebrata</taxon>
        <taxon>Euteleostomi</taxon>
        <taxon>Actinopterygii</taxon>
        <taxon>Neopterygii</taxon>
        <taxon>Teleostei</taxon>
        <taxon>Clupei</taxon>
        <taxon>Clupeiformes</taxon>
        <taxon>Clupeoidei</taxon>
        <taxon>Clupeidae</taxon>
        <taxon>Alosa</taxon>
    </lineage>
</organism>
<keyword evidence="7" id="KW-0732">Signal</keyword>
<dbReference type="InterPro" id="IPR007110">
    <property type="entry name" value="Ig-like_dom"/>
</dbReference>
<dbReference type="FunFam" id="2.60.40.10:FF:000284">
    <property type="entry name" value="interleukin-1 receptor accessory protein-like 1"/>
    <property type="match status" value="1"/>
</dbReference>
<evidence type="ECO:0000256" key="3">
    <source>
        <dbReference type="ARBA" id="ARBA00009752"/>
    </source>
</evidence>
<feature type="region of interest" description="Disordered" evidence="17">
    <location>
        <begin position="649"/>
        <end position="676"/>
    </location>
</feature>
<dbReference type="InterPro" id="IPR000157">
    <property type="entry name" value="TIR_dom"/>
</dbReference>
<evidence type="ECO:0000256" key="10">
    <source>
        <dbReference type="ARBA" id="ARBA00022989"/>
    </source>
</evidence>
<evidence type="ECO:0000259" key="20">
    <source>
        <dbReference type="PROSITE" id="PS50835"/>
    </source>
</evidence>
<dbReference type="PROSITE" id="PS50835">
    <property type="entry name" value="IG_LIKE"/>
    <property type="match status" value="1"/>
</dbReference>
<evidence type="ECO:0000313" key="22">
    <source>
        <dbReference type="Proteomes" id="UP000823561"/>
    </source>
</evidence>
<dbReference type="InterPro" id="IPR013098">
    <property type="entry name" value="Ig_I-set"/>
</dbReference>
<keyword evidence="8" id="KW-0677">Repeat</keyword>
<evidence type="ECO:0000256" key="11">
    <source>
        <dbReference type="ARBA" id="ARBA00023027"/>
    </source>
</evidence>
<evidence type="ECO:0000256" key="16">
    <source>
        <dbReference type="ARBA" id="ARBA00023319"/>
    </source>
</evidence>
<keyword evidence="12 18" id="KW-0472">Membrane</keyword>
<dbReference type="Gene3D" id="3.40.50.10140">
    <property type="entry name" value="Toll/interleukin-1 receptor homology (TIR) domain"/>
    <property type="match status" value="1"/>
</dbReference>
<dbReference type="PANTHER" id="PTHR11890">
    <property type="entry name" value="INTERLEUKIN-1 RECEPTOR FAMILY MEMBER"/>
    <property type="match status" value="1"/>
</dbReference>
<dbReference type="Gene3D" id="2.60.40.10">
    <property type="entry name" value="Immunoglobulins"/>
    <property type="match status" value="3"/>
</dbReference>
<dbReference type="PROSITE" id="PS50104">
    <property type="entry name" value="TIR"/>
    <property type="match status" value="1"/>
</dbReference>
<dbReference type="InterPro" id="IPR015621">
    <property type="entry name" value="IL-1_rcpt_fam"/>
</dbReference>
<evidence type="ECO:0000256" key="17">
    <source>
        <dbReference type="SAM" id="MobiDB-lite"/>
    </source>
</evidence>
<keyword evidence="4" id="KW-1003">Cell membrane</keyword>
<dbReference type="InterPro" id="IPR036179">
    <property type="entry name" value="Ig-like_dom_sf"/>
</dbReference>
<evidence type="ECO:0000256" key="8">
    <source>
        <dbReference type="ARBA" id="ARBA00022737"/>
    </source>
</evidence>
<feature type="compositionally biased region" description="Basic residues" evidence="17">
    <location>
        <begin position="649"/>
        <end position="661"/>
    </location>
</feature>
<evidence type="ECO:0000256" key="14">
    <source>
        <dbReference type="ARBA" id="ARBA00023170"/>
    </source>
</evidence>
<evidence type="ECO:0000256" key="15">
    <source>
        <dbReference type="ARBA" id="ARBA00023180"/>
    </source>
</evidence>
<evidence type="ECO:0000256" key="1">
    <source>
        <dbReference type="ARBA" id="ARBA00004251"/>
    </source>
</evidence>
<evidence type="ECO:0000313" key="21">
    <source>
        <dbReference type="EMBL" id="KAG5282956.1"/>
    </source>
</evidence>
<dbReference type="FunFam" id="2.60.40.10:FF:000188">
    <property type="entry name" value="Interleukin-1 receptor accessory protein-like 1"/>
    <property type="match status" value="1"/>
</dbReference>
<dbReference type="Pfam" id="PF07679">
    <property type="entry name" value="I-set"/>
    <property type="match status" value="1"/>
</dbReference>
<dbReference type="Pfam" id="PF01582">
    <property type="entry name" value="TIR"/>
    <property type="match status" value="1"/>
</dbReference>
<evidence type="ECO:0000256" key="5">
    <source>
        <dbReference type="ARBA" id="ARBA00022490"/>
    </source>
</evidence>
<evidence type="ECO:0000256" key="18">
    <source>
        <dbReference type="SAM" id="Phobius"/>
    </source>
</evidence>
<keyword evidence="16" id="KW-0393">Immunoglobulin domain</keyword>
<keyword evidence="11" id="KW-0520">NAD</keyword>
<keyword evidence="10 18" id="KW-1133">Transmembrane helix</keyword>
<evidence type="ECO:0000256" key="9">
    <source>
        <dbReference type="ARBA" id="ARBA00022801"/>
    </source>
</evidence>
<keyword evidence="6 18" id="KW-0812">Transmembrane</keyword>
<accession>A0AAV6HBW3</accession>
<reference evidence="21" key="1">
    <citation type="submission" date="2020-10" db="EMBL/GenBank/DDBJ databases">
        <title>Chromosome-scale genome assembly of the Allis shad, Alosa alosa.</title>
        <authorList>
            <person name="Margot Z."/>
            <person name="Christophe K."/>
            <person name="Cabau C."/>
            <person name="Louis A."/>
            <person name="Berthelot C."/>
            <person name="Parey E."/>
            <person name="Roest Crollius H."/>
            <person name="Montfort J."/>
            <person name="Robinson-Rechavi M."/>
            <person name="Bucao C."/>
            <person name="Bouchez O."/>
            <person name="Gislard M."/>
            <person name="Lluch J."/>
            <person name="Milhes M."/>
            <person name="Lampietro C."/>
            <person name="Lopez Roques C."/>
            <person name="Donnadieu C."/>
            <person name="Braasch I."/>
            <person name="Desvignes T."/>
            <person name="Postlethwait J."/>
            <person name="Bobe J."/>
            <person name="Guiguen Y."/>
        </authorList>
    </citation>
    <scope>NUCLEOTIDE SEQUENCE</scope>
    <source>
        <strain evidence="21">M-15738</strain>
        <tissue evidence="21">Blood</tissue>
    </source>
</reference>
<dbReference type="GO" id="GO:0016787">
    <property type="term" value="F:hydrolase activity"/>
    <property type="evidence" value="ECO:0007669"/>
    <property type="project" value="UniProtKB-KW"/>
</dbReference>
<dbReference type="GO" id="GO:0045920">
    <property type="term" value="P:negative regulation of exocytosis"/>
    <property type="evidence" value="ECO:0007669"/>
    <property type="project" value="TreeGrafter"/>
</dbReference>
<evidence type="ECO:0000256" key="13">
    <source>
        <dbReference type="ARBA" id="ARBA00023157"/>
    </source>
</evidence>
<dbReference type="InterPro" id="IPR035897">
    <property type="entry name" value="Toll_tir_struct_dom_sf"/>
</dbReference>
<dbReference type="PRINTS" id="PR01537">
    <property type="entry name" value="INTRLKN1R1F"/>
</dbReference>
<dbReference type="EMBL" id="JADWDJ010000003">
    <property type="protein sequence ID" value="KAG5282956.1"/>
    <property type="molecule type" value="Genomic_DNA"/>
</dbReference>
<dbReference type="GO" id="GO:0005886">
    <property type="term" value="C:plasma membrane"/>
    <property type="evidence" value="ECO:0007669"/>
    <property type="project" value="UniProtKB-SubCell"/>
</dbReference>
<dbReference type="FunFam" id="3.40.50.10140:FF:000009">
    <property type="entry name" value="X-linked interleukin-1 receptor accessory protein-like 1"/>
    <property type="match status" value="1"/>
</dbReference>